<dbReference type="SUPFAM" id="SSF48695">
    <property type="entry name" value="Multiheme cytochromes"/>
    <property type="match status" value="1"/>
</dbReference>
<reference evidence="3 4" key="1">
    <citation type="submission" date="2021-05" db="EMBL/GenBank/DDBJ databases">
        <title>The draft genome of Geobacter pelophilus DSM 12255.</title>
        <authorList>
            <person name="Xu Z."/>
            <person name="Masuda Y."/>
            <person name="Itoh H."/>
            <person name="Senoo K."/>
        </authorList>
    </citation>
    <scope>NUCLEOTIDE SEQUENCE [LARGE SCALE GENOMIC DNA]</scope>
    <source>
        <strain evidence="3 4">DSM 12255</strain>
    </source>
</reference>
<evidence type="ECO:0000256" key="1">
    <source>
        <dbReference type="SAM" id="SignalP"/>
    </source>
</evidence>
<dbReference type="PANTHER" id="PTHR39425">
    <property type="entry name" value="LIPOPROTEIN CYTOCHROME C"/>
    <property type="match status" value="1"/>
</dbReference>
<dbReference type="InterPro" id="IPR029467">
    <property type="entry name" value="Cyt_c7-like"/>
</dbReference>
<evidence type="ECO:0000313" key="4">
    <source>
        <dbReference type="Proteomes" id="UP000811899"/>
    </source>
</evidence>
<dbReference type="AlphaFoldDB" id="A0AAW4KXL3"/>
<comment type="caution">
    <text evidence="3">The sequence shown here is derived from an EMBL/GenBank/DDBJ whole genome shotgun (WGS) entry which is preliminary data.</text>
</comment>
<name>A0AAW4KXL3_9BACT</name>
<keyword evidence="4" id="KW-1185">Reference proteome</keyword>
<dbReference type="InterPro" id="IPR036280">
    <property type="entry name" value="Multihaem_cyt_sf"/>
</dbReference>
<gene>
    <name evidence="3" type="ORF">KI809_03530</name>
</gene>
<organism evidence="3 4">
    <name type="scientific">Geoanaerobacter pelophilus</name>
    <dbReference type="NCBI Taxonomy" id="60036"/>
    <lineage>
        <taxon>Bacteria</taxon>
        <taxon>Pseudomonadati</taxon>
        <taxon>Thermodesulfobacteriota</taxon>
        <taxon>Desulfuromonadia</taxon>
        <taxon>Geobacterales</taxon>
        <taxon>Geobacteraceae</taxon>
        <taxon>Geoanaerobacter</taxon>
    </lineage>
</organism>
<protein>
    <submittedName>
        <fullName evidence="3">Cytochrome c3 family protein</fullName>
    </submittedName>
</protein>
<dbReference type="EMBL" id="JAHCVJ010000001">
    <property type="protein sequence ID" value="MBT0663363.1"/>
    <property type="molecule type" value="Genomic_DNA"/>
</dbReference>
<dbReference type="Proteomes" id="UP000811899">
    <property type="component" value="Unassembled WGS sequence"/>
</dbReference>
<keyword evidence="1" id="KW-0732">Signal</keyword>
<dbReference type="NCBIfam" id="TIGR04257">
    <property type="entry name" value="nanowire_3heme"/>
    <property type="match status" value="2"/>
</dbReference>
<feature type="domain" description="Cytochrome c7-like" evidence="2">
    <location>
        <begin position="37"/>
        <end position="101"/>
    </location>
</feature>
<evidence type="ECO:0000313" key="3">
    <source>
        <dbReference type="EMBL" id="MBT0663363.1"/>
    </source>
</evidence>
<dbReference type="PANTHER" id="PTHR39425:SF1">
    <property type="entry name" value="CYTOCHROME C7-LIKE DOMAIN-CONTAINING PROTEIN"/>
    <property type="match status" value="1"/>
</dbReference>
<dbReference type="InterPro" id="IPR026352">
    <property type="entry name" value="Nanowire_3heme"/>
</dbReference>
<feature type="domain" description="Cytochrome c7-like" evidence="2">
    <location>
        <begin position="115"/>
        <end position="177"/>
    </location>
</feature>
<evidence type="ECO:0000259" key="2">
    <source>
        <dbReference type="Pfam" id="PF14522"/>
    </source>
</evidence>
<accession>A0AAW4KXL3</accession>
<proteinExistence type="predicted"/>
<dbReference type="Gene3D" id="3.90.10.10">
    <property type="entry name" value="Cytochrome C3"/>
    <property type="match status" value="2"/>
</dbReference>
<sequence>MLSRTMLCCLVLLCTTATVQAITIKNVTYTTKSAGTVVFDHGYHLKQASINNNCKACHSAIFDMKKRSHSTMAEMDNGKSCGSCHNGSKAFHVKECVRCHKAKEVTIAVKGAGNVQFSHKTHTARNSCNDCHTAIFGLNKHKKPVTMTEMEKGKSCGTCHDGKMAFPVTANCAECHKM</sequence>
<feature type="signal peptide" evidence="1">
    <location>
        <begin position="1"/>
        <end position="21"/>
    </location>
</feature>
<dbReference type="Pfam" id="PF14522">
    <property type="entry name" value="Cytochrome_C7"/>
    <property type="match status" value="2"/>
</dbReference>
<dbReference type="RefSeq" id="WP_214170106.1">
    <property type="nucleotide sequence ID" value="NZ_JAHCVJ010000001.1"/>
</dbReference>
<feature type="chain" id="PRO_5043554320" evidence="1">
    <location>
        <begin position="22"/>
        <end position="178"/>
    </location>
</feature>